<keyword evidence="5" id="KW-1185">Reference proteome</keyword>
<comment type="catalytic activity">
    <reaction evidence="1">
        <text>ATP + H2O = ADP + phosphate + H(+)</text>
        <dbReference type="Rhea" id="RHEA:13065"/>
        <dbReference type="ChEBI" id="CHEBI:15377"/>
        <dbReference type="ChEBI" id="CHEBI:15378"/>
        <dbReference type="ChEBI" id="CHEBI:30616"/>
        <dbReference type="ChEBI" id="CHEBI:43474"/>
        <dbReference type="ChEBI" id="CHEBI:456216"/>
        <dbReference type="EC" id="5.6.2.3"/>
    </reaction>
</comment>
<feature type="compositionally biased region" description="Polar residues" evidence="2">
    <location>
        <begin position="298"/>
        <end position="312"/>
    </location>
</feature>
<feature type="compositionally biased region" description="Polar residues" evidence="2">
    <location>
        <begin position="537"/>
        <end position="551"/>
    </location>
</feature>
<dbReference type="Pfam" id="PF08731">
    <property type="entry name" value="AFT"/>
    <property type="match status" value="1"/>
</dbReference>
<evidence type="ECO:0000259" key="3">
    <source>
        <dbReference type="Pfam" id="PF05970"/>
    </source>
</evidence>
<accession>F4R792</accession>
<dbReference type="Pfam" id="PF05970">
    <property type="entry name" value="PIF1"/>
    <property type="match status" value="1"/>
</dbReference>
<dbReference type="GO" id="GO:0000981">
    <property type="term" value="F:DNA-binding transcription factor activity, RNA polymerase II-specific"/>
    <property type="evidence" value="ECO:0007669"/>
    <property type="project" value="InterPro"/>
</dbReference>
<dbReference type="EMBL" id="GL883092">
    <property type="protein sequence ID" value="EGG11549.1"/>
    <property type="molecule type" value="Genomic_DNA"/>
</dbReference>
<feature type="region of interest" description="Disordered" evidence="2">
    <location>
        <begin position="229"/>
        <end position="249"/>
    </location>
</feature>
<evidence type="ECO:0000313" key="5">
    <source>
        <dbReference type="Proteomes" id="UP000001072"/>
    </source>
</evidence>
<keyword evidence="1" id="KW-0547">Nucleotide-binding</keyword>
<dbReference type="GO" id="GO:0006310">
    <property type="term" value="P:DNA recombination"/>
    <property type="evidence" value="ECO:0007669"/>
    <property type="project" value="UniProtKB-KW"/>
</dbReference>
<name>F4R792_MELLP</name>
<dbReference type="InterPro" id="IPR014842">
    <property type="entry name" value="AFT"/>
</dbReference>
<dbReference type="GeneID" id="18935797"/>
<keyword evidence="1" id="KW-0067">ATP-binding</keyword>
<dbReference type="RefSeq" id="XP_007405184.1">
    <property type="nucleotide sequence ID" value="XM_007405122.1"/>
</dbReference>
<dbReference type="KEGG" id="mlr:MELLADRAFT_91133"/>
<feature type="region of interest" description="Disordered" evidence="2">
    <location>
        <begin position="509"/>
        <end position="551"/>
    </location>
</feature>
<comment type="cofactor">
    <cofactor evidence="1">
        <name>Mg(2+)</name>
        <dbReference type="ChEBI" id="CHEBI:18420"/>
    </cofactor>
</comment>
<dbReference type="GO" id="GO:0006281">
    <property type="term" value="P:DNA repair"/>
    <property type="evidence" value="ECO:0007669"/>
    <property type="project" value="UniProtKB-KW"/>
</dbReference>
<dbReference type="GO" id="GO:0010106">
    <property type="term" value="P:cellular response to iron ion starvation"/>
    <property type="evidence" value="ECO:0007669"/>
    <property type="project" value="InterPro"/>
</dbReference>
<keyword evidence="1" id="KW-0347">Helicase</keyword>
<dbReference type="EC" id="5.6.2.3" evidence="1"/>
<evidence type="ECO:0000256" key="1">
    <source>
        <dbReference type="RuleBase" id="RU363044"/>
    </source>
</evidence>
<dbReference type="GO" id="GO:0043139">
    <property type="term" value="F:5'-3' DNA helicase activity"/>
    <property type="evidence" value="ECO:0007669"/>
    <property type="project" value="UniProtKB-EC"/>
</dbReference>
<dbReference type="InParanoid" id="F4R792"/>
<keyword evidence="1" id="KW-0378">Hydrolase</keyword>
<dbReference type="GO" id="GO:0005524">
    <property type="term" value="F:ATP binding"/>
    <property type="evidence" value="ECO:0007669"/>
    <property type="project" value="UniProtKB-KW"/>
</dbReference>
<keyword evidence="1" id="KW-0234">DNA repair</keyword>
<organism evidence="5">
    <name type="scientific">Melampsora larici-populina (strain 98AG31 / pathotype 3-4-7)</name>
    <name type="common">Poplar leaf rust fungus</name>
    <dbReference type="NCBI Taxonomy" id="747676"/>
    <lineage>
        <taxon>Eukaryota</taxon>
        <taxon>Fungi</taxon>
        <taxon>Dikarya</taxon>
        <taxon>Basidiomycota</taxon>
        <taxon>Pucciniomycotina</taxon>
        <taxon>Pucciniomycetes</taxon>
        <taxon>Pucciniales</taxon>
        <taxon>Melampsoraceae</taxon>
        <taxon>Melampsora</taxon>
    </lineage>
</organism>
<evidence type="ECO:0000313" key="4">
    <source>
        <dbReference type="EMBL" id="EGG11549.1"/>
    </source>
</evidence>
<dbReference type="VEuPathDB" id="FungiDB:MELLADRAFT_91133"/>
<feature type="compositionally biased region" description="Polar residues" evidence="2">
    <location>
        <begin position="509"/>
        <end position="519"/>
    </location>
</feature>
<feature type="region of interest" description="Disordered" evidence="2">
    <location>
        <begin position="298"/>
        <end position="321"/>
    </location>
</feature>
<dbReference type="PANTHER" id="PTHR10492:SF95">
    <property type="entry name" value="HELITRON HELICASE-LIKE DOMAIN-CONTAINING PROTEIN"/>
    <property type="match status" value="1"/>
</dbReference>
<dbReference type="AlphaFoldDB" id="F4R792"/>
<dbReference type="eggNOG" id="KOG0987">
    <property type="taxonomic scope" value="Eukaryota"/>
</dbReference>
<gene>
    <name evidence="4" type="ORF">MELLADRAFT_91133</name>
</gene>
<proteinExistence type="inferred from homology"/>
<keyword evidence="1" id="KW-0227">DNA damage</keyword>
<feature type="domain" description="DNA helicase Pif1-like DEAD-box helicase" evidence="3">
    <location>
        <begin position="4"/>
        <end position="89"/>
    </location>
</feature>
<sequence>MKDMWFIVWDKVAMQHKHALECVDQTIRDLTGVDLPFGGKVVLFAGDFQQTLPIVRRSNLMTQTAATLKASYLWNHVEKFALTLNIRLGGAMAPPVSLSFCLIVSEGRESPSIGYVPYMPLDLVLDLNKSTTYEKLTRSAPPAHQLTILTIDTPVLHQFLPRDTLSPMLPPPPISTLPNPDPNVTEPFDHRKQLDNFVKEFAPHQGYGIIIGHSGRDPHLYCKYECHRGGKPAKRKGQTDATECDPPKKTRSIKIGCPFKMKATFHRERRTWTLHHENTYHNHGPMEMEILDITPSIAPTSLPKNEQPLSLESSHEPKNVPLEPSVQSKLLLINNRILSMTACQQEEIVQSIHQLLDAVCNVPEDKISTTINDPHTEAALQILDEMEHFQDLIQLRSPLHDEDNDISITYHLEEEKSPTRPNRINIDALNITLTNNQPLMNDQPSLNSIDSFIYEDLLQTTSLQPGAQTNCQDLDVTCDIDVNAVAKEHESSSHENATNINQEAHVSTTLPLPTPSINNEPHPLRPVEKSSHVPIPSTRSTIKNNASVSPC</sequence>
<evidence type="ECO:0000256" key="2">
    <source>
        <dbReference type="SAM" id="MobiDB-lite"/>
    </source>
</evidence>
<dbReference type="GO" id="GO:0045944">
    <property type="term" value="P:positive regulation of transcription by RNA polymerase II"/>
    <property type="evidence" value="ECO:0007669"/>
    <property type="project" value="InterPro"/>
</dbReference>
<dbReference type="PANTHER" id="PTHR10492">
    <property type="match status" value="1"/>
</dbReference>
<keyword evidence="1" id="KW-0233">DNA recombination</keyword>
<comment type="similarity">
    <text evidence="1">Belongs to the helicase family.</text>
</comment>
<dbReference type="HOGENOM" id="CLU_594568_0_0_1"/>
<dbReference type="InterPro" id="IPR010285">
    <property type="entry name" value="DNA_helicase_pif1-like_DEAD"/>
</dbReference>
<feature type="compositionally biased region" description="Basic and acidic residues" evidence="2">
    <location>
        <begin position="522"/>
        <end position="531"/>
    </location>
</feature>
<dbReference type="Proteomes" id="UP000001072">
    <property type="component" value="Unassembled WGS sequence"/>
</dbReference>
<protein>
    <recommendedName>
        <fullName evidence="1">ATP-dependent DNA helicase</fullName>
        <ecNumber evidence="1">5.6.2.3</ecNumber>
    </recommendedName>
</protein>
<dbReference type="GO" id="GO:0000723">
    <property type="term" value="P:telomere maintenance"/>
    <property type="evidence" value="ECO:0007669"/>
    <property type="project" value="InterPro"/>
</dbReference>
<reference evidence="5" key="1">
    <citation type="journal article" date="2011" name="Proc. Natl. Acad. Sci. U.S.A.">
        <title>Obligate biotrophy features unraveled by the genomic analysis of rust fungi.</title>
        <authorList>
            <person name="Duplessis S."/>
            <person name="Cuomo C.A."/>
            <person name="Lin Y.-C."/>
            <person name="Aerts A."/>
            <person name="Tisserant E."/>
            <person name="Veneault-Fourrey C."/>
            <person name="Joly D.L."/>
            <person name="Hacquard S."/>
            <person name="Amselem J."/>
            <person name="Cantarel B.L."/>
            <person name="Chiu R."/>
            <person name="Coutinho P.M."/>
            <person name="Feau N."/>
            <person name="Field M."/>
            <person name="Frey P."/>
            <person name="Gelhaye E."/>
            <person name="Goldberg J."/>
            <person name="Grabherr M.G."/>
            <person name="Kodira C.D."/>
            <person name="Kohler A."/>
            <person name="Kuees U."/>
            <person name="Lindquist E.A."/>
            <person name="Lucas S.M."/>
            <person name="Mago R."/>
            <person name="Mauceli E."/>
            <person name="Morin E."/>
            <person name="Murat C."/>
            <person name="Pangilinan J.L."/>
            <person name="Park R."/>
            <person name="Pearson M."/>
            <person name="Quesneville H."/>
            <person name="Rouhier N."/>
            <person name="Sakthikumar S."/>
            <person name="Salamov A.A."/>
            <person name="Schmutz J."/>
            <person name="Selles B."/>
            <person name="Shapiro H."/>
            <person name="Tanguay P."/>
            <person name="Tuskan G.A."/>
            <person name="Henrissat B."/>
            <person name="Van de Peer Y."/>
            <person name="Rouze P."/>
            <person name="Ellis J.G."/>
            <person name="Dodds P.N."/>
            <person name="Schein J.E."/>
            <person name="Zhong S."/>
            <person name="Hamelin R.C."/>
            <person name="Grigoriev I.V."/>
            <person name="Szabo L.J."/>
            <person name="Martin F."/>
        </authorList>
    </citation>
    <scope>NUCLEOTIDE SEQUENCE [LARGE SCALE GENOMIC DNA]</scope>
    <source>
        <strain evidence="5">98AG31 / pathotype 3-4-7</strain>
    </source>
</reference>
<dbReference type="GO" id="GO:0016887">
    <property type="term" value="F:ATP hydrolysis activity"/>
    <property type="evidence" value="ECO:0007669"/>
    <property type="project" value="RHEA"/>
</dbReference>
<dbReference type="OrthoDB" id="3353471at2759"/>